<proteinExistence type="predicted"/>
<organism evidence="1 2">
    <name type="scientific">Candidatus Colwellbacteria bacterium RIFCSPLOWO2_01_FULL_48_10</name>
    <dbReference type="NCBI Taxonomy" id="1797690"/>
    <lineage>
        <taxon>Bacteria</taxon>
        <taxon>Candidatus Colwelliibacteriota</taxon>
    </lineage>
</organism>
<comment type="caution">
    <text evidence="1">The sequence shown here is derived from an EMBL/GenBank/DDBJ whole genome shotgun (WGS) entry which is preliminary data.</text>
</comment>
<dbReference type="InterPro" id="IPR013321">
    <property type="entry name" value="Arc_rbn_hlx_hlx"/>
</dbReference>
<dbReference type="InterPro" id="IPR007337">
    <property type="entry name" value="RelB/DinJ"/>
</dbReference>
<dbReference type="Proteomes" id="UP000178744">
    <property type="component" value="Unassembled WGS sequence"/>
</dbReference>
<evidence type="ECO:0008006" key="3">
    <source>
        <dbReference type="Google" id="ProtNLM"/>
    </source>
</evidence>
<evidence type="ECO:0000313" key="1">
    <source>
        <dbReference type="EMBL" id="OGY59934.1"/>
    </source>
</evidence>
<dbReference type="STRING" id="1797690.A3B23_02170"/>
<gene>
    <name evidence="1" type="ORF">A3B23_02170</name>
</gene>
<dbReference type="EMBL" id="MHIY01000012">
    <property type="protein sequence ID" value="OGY59934.1"/>
    <property type="molecule type" value="Genomic_DNA"/>
</dbReference>
<accession>A0A1G1Z5X5</accession>
<dbReference type="Gene3D" id="1.10.1220.10">
    <property type="entry name" value="Met repressor-like"/>
    <property type="match status" value="1"/>
</dbReference>
<reference evidence="1 2" key="1">
    <citation type="journal article" date="2016" name="Nat. Commun.">
        <title>Thousands of microbial genomes shed light on interconnected biogeochemical processes in an aquifer system.</title>
        <authorList>
            <person name="Anantharaman K."/>
            <person name="Brown C.T."/>
            <person name="Hug L.A."/>
            <person name="Sharon I."/>
            <person name="Castelle C.J."/>
            <person name="Probst A.J."/>
            <person name="Thomas B.C."/>
            <person name="Singh A."/>
            <person name="Wilkins M.J."/>
            <person name="Karaoz U."/>
            <person name="Brodie E.L."/>
            <person name="Williams K.H."/>
            <person name="Hubbard S.S."/>
            <person name="Banfield J.F."/>
        </authorList>
    </citation>
    <scope>NUCLEOTIDE SEQUENCE [LARGE SCALE GENOMIC DNA]</scope>
</reference>
<dbReference type="AlphaFoldDB" id="A0A1G1Z5X5"/>
<protein>
    <recommendedName>
        <fullName evidence="3">Damage-inducible protein J</fullName>
    </recommendedName>
</protein>
<dbReference type="NCBIfam" id="TIGR02384">
    <property type="entry name" value="RelB_DinJ"/>
    <property type="match status" value="1"/>
</dbReference>
<evidence type="ECO:0000313" key="2">
    <source>
        <dbReference type="Proteomes" id="UP000178744"/>
    </source>
</evidence>
<dbReference type="GO" id="GO:0006355">
    <property type="term" value="P:regulation of DNA-templated transcription"/>
    <property type="evidence" value="ECO:0007669"/>
    <property type="project" value="InterPro"/>
</dbReference>
<name>A0A1G1Z5X5_9BACT</name>
<dbReference type="Pfam" id="PF04221">
    <property type="entry name" value="RelB"/>
    <property type="match status" value="1"/>
</dbReference>
<sequence>MKTTTSVKIDKNIKEEAAKLASEMGLNLSSVINATLKKFVDERRVVFNVSPEFNVETEKEFAKIREEIKNRRNVVGPFNTVRDLKRALLD</sequence>